<dbReference type="GO" id="GO:0045429">
    <property type="term" value="P:positive regulation of nitric oxide biosynthetic process"/>
    <property type="evidence" value="ECO:0007669"/>
    <property type="project" value="TreeGrafter"/>
</dbReference>
<dbReference type="GO" id="GO:0006525">
    <property type="term" value="P:arginine metabolic process"/>
    <property type="evidence" value="ECO:0007669"/>
    <property type="project" value="TreeGrafter"/>
</dbReference>
<dbReference type="PANTHER" id="PTHR12737:SF9">
    <property type="entry name" value="DIMETHYLARGININASE"/>
    <property type="match status" value="1"/>
</dbReference>
<sequence>MGKIFSAYRDIERISLPAKIEGGDVLKVGKKIFVGESSRTNVEGIQALAAIIKPFGCMVIPVKVTGCLHLKTGVTALDDQTILINANWVDADAFEGFSKVEVPDDEPFGANILKIGDIVCMNEAFPKTMMLVKSLGYKVDSVNISEFVKAEAGLTCMSVPFTCKA</sequence>
<organism evidence="4 5">
    <name type="scientific">Sulfurospirillum diekertiae</name>
    <dbReference type="NCBI Taxonomy" id="1854492"/>
    <lineage>
        <taxon>Bacteria</taxon>
        <taxon>Pseudomonadati</taxon>
        <taxon>Campylobacterota</taxon>
        <taxon>Epsilonproteobacteria</taxon>
        <taxon>Campylobacterales</taxon>
        <taxon>Sulfurospirillaceae</taxon>
        <taxon>Sulfurospirillum</taxon>
    </lineage>
</organism>
<dbReference type="Gene3D" id="3.75.10.10">
    <property type="entry name" value="L-arginine/glycine Amidinotransferase, Chain A"/>
    <property type="match status" value="1"/>
</dbReference>
<dbReference type="SUPFAM" id="SSF55909">
    <property type="entry name" value="Pentein"/>
    <property type="match status" value="1"/>
</dbReference>
<dbReference type="InterPro" id="IPR033199">
    <property type="entry name" value="DDAH-like"/>
</dbReference>
<protein>
    <submittedName>
        <fullName evidence="4">N(G),N(G)-dimethylarginine dimethylaminohydrolase</fullName>
        <ecNumber evidence="4">3.5.3.18</ecNumber>
    </submittedName>
</protein>
<dbReference type="EC" id="3.5.3.18" evidence="4"/>
<dbReference type="Pfam" id="PF02274">
    <property type="entry name" value="ADI"/>
    <property type="match status" value="1"/>
</dbReference>
<accession>A0A1Y0HHY9</accession>
<evidence type="ECO:0000256" key="2">
    <source>
        <dbReference type="ARBA" id="ARBA00022801"/>
    </source>
</evidence>
<feature type="active site" description="Proton donor" evidence="3">
    <location>
        <position position="69"/>
    </location>
</feature>
<dbReference type="EMBL" id="CP021416">
    <property type="protein sequence ID" value="ARU47580.1"/>
    <property type="molecule type" value="Genomic_DNA"/>
</dbReference>
<dbReference type="KEGG" id="suls:Sdiek1_0398"/>
<dbReference type="AlphaFoldDB" id="A0A1Y0HHY9"/>
<dbReference type="GO" id="GO:0000052">
    <property type="term" value="P:citrulline metabolic process"/>
    <property type="evidence" value="ECO:0007669"/>
    <property type="project" value="TreeGrafter"/>
</dbReference>
<keyword evidence="2 4" id="KW-0378">Hydrolase</keyword>
<evidence type="ECO:0000256" key="1">
    <source>
        <dbReference type="ARBA" id="ARBA00008532"/>
    </source>
</evidence>
<evidence type="ECO:0000313" key="5">
    <source>
        <dbReference type="Proteomes" id="UP000196005"/>
    </source>
</evidence>
<name>A0A1Y0HHY9_9BACT</name>
<evidence type="ECO:0000256" key="3">
    <source>
        <dbReference type="PIRSR" id="PIRSR633199-1"/>
    </source>
</evidence>
<dbReference type="GO" id="GO:0016403">
    <property type="term" value="F:dimethylargininase activity"/>
    <property type="evidence" value="ECO:0007669"/>
    <property type="project" value="UniProtKB-EC"/>
</dbReference>
<reference evidence="5" key="1">
    <citation type="submission" date="2017-05" db="EMBL/GenBank/DDBJ databases">
        <title>Dechlorination kinetics govern the competition between two new strains of the genus Sulfurospirillum.</title>
        <authorList>
            <person name="Buttet G.F."/>
            <person name="Murray A.M."/>
            <person name="Goris T."/>
            <person name="Burion M."/>
            <person name="Lin B."/>
            <person name="Rolle M."/>
            <person name="Maillard J."/>
        </authorList>
    </citation>
    <scope>NUCLEOTIDE SEQUENCE [LARGE SCALE GENOMIC DNA]</scope>
    <source>
        <strain evidence="5">SL2-1</strain>
    </source>
</reference>
<comment type="similarity">
    <text evidence="1">Belongs to the DDAH family.</text>
</comment>
<proteinExistence type="inferred from homology"/>
<dbReference type="PANTHER" id="PTHR12737">
    <property type="entry name" value="DIMETHYLARGININE DIMETHYLAMINOHYDROLASE"/>
    <property type="match status" value="1"/>
</dbReference>
<dbReference type="GO" id="GO:0016597">
    <property type="term" value="F:amino acid binding"/>
    <property type="evidence" value="ECO:0007669"/>
    <property type="project" value="TreeGrafter"/>
</dbReference>
<evidence type="ECO:0000313" key="4">
    <source>
        <dbReference type="EMBL" id="ARU47580.1"/>
    </source>
</evidence>
<gene>
    <name evidence="4" type="ORF">Sdiek1_0398</name>
</gene>
<dbReference type="Proteomes" id="UP000196005">
    <property type="component" value="Chromosome"/>
</dbReference>
<keyword evidence="5" id="KW-1185">Reference proteome</keyword>
<feature type="active site" description="Nucleophile" evidence="3">
    <location>
        <position position="156"/>
    </location>
</feature>
<dbReference type="RefSeq" id="WP_087437658.1">
    <property type="nucleotide sequence ID" value="NZ_CP021416.1"/>
</dbReference>